<protein>
    <recommendedName>
        <fullName evidence="7">TF-B3 domain-containing protein</fullName>
    </recommendedName>
</protein>
<dbReference type="GO" id="GO:0005634">
    <property type="term" value="C:nucleus"/>
    <property type="evidence" value="ECO:0007669"/>
    <property type="project" value="UniProtKB-SubCell"/>
</dbReference>
<sequence length="362" mass="40933">MISFLWKSLPHSQLEVASKLLATAPLPPRDPVTAVLVQLFAAKTTLKLWTTVTPSLPAPSLLYLLECNRAFGYTKALGHDRPDSSHFGLTLHLMHAIPLNKKLYTSSYVCLTSGAALVFSAIYPLIDIWDLKYMFLPLERIGMNTMFVYVMVAEGIFAGFSSGWQFAPALDLFGSFDGCWFKCSGEMVHSRSLMNSVTWHLATSKYWAMIDLTLLIFGTYSASSHARRTMAMRHFKISKILTCSDIRSKIGLPNDMVEHMIPIMNGQHSMDLKVVDSRSQKWKLRYYTRPNGKKKGPIFTTGWCRFVETNRLQVGDELTFCGHQVRAADGKLKMKYMIEVKRIISMTFKGEPLTSNVEYLIA</sequence>
<evidence type="ECO:0000256" key="4">
    <source>
        <dbReference type="ARBA" id="ARBA00023163"/>
    </source>
</evidence>
<dbReference type="EMBL" id="VAHF01000003">
    <property type="protein sequence ID" value="TXG65129.1"/>
    <property type="molecule type" value="Genomic_DNA"/>
</dbReference>
<dbReference type="InterPro" id="IPR015300">
    <property type="entry name" value="DNA-bd_pseudobarrel_sf"/>
</dbReference>
<feature type="transmembrane region" description="Helical" evidence="6">
    <location>
        <begin position="206"/>
        <end position="223"/>
    </location>
</feature>
<dbReference type="SUPFAM" id="SSF101936">
    <property type="entry name" value="DNA-binding pseudobarrel domain"/>
    <property type="match status" value="1"/>
</dbReference>
<evidence type="ECO:0000313" key="8">
    <source>
        <dbReference type="EMBL" id="TXG65129.1"/>
    </source>
</evidence>
<dbReference type="InterPro" id="IPR003340">
    <property type="entry name" value="B3_DNA-bd"/>
</dbReference>
<evidence type="ECO:0000259" key="7">
    <source>
        <dbReference type="PROSITE" id="PS50863"/>
    </source>
</evidence>
<feature type="domain" description="TF-B3" evidence="7">
    <location>
        <begin position="235"/>
        <end position="342"/>
    </location>
</feature>
<keyword evidence="3" id="KW-0238">DNA-binding</keyword>
<dbReference type="PANTHER" id="PTHR31061">
    <property type="entry name" value="LD22376P"/>
    <property type="match status" value="1"/>
</dbReference>
<proteinExistence type="predicted"/>
<evidence type="ECO:0000256" key="2">
    <source>
        <dbReference type="ARBA" id="ARBA00023015"/>
    </source>
</evidence>
<feature type="transmembrane region" description="Helical" evidence="6">
    <location>
        <begin position="103"/>
        <end position="126"/>
    </location>
</feature>
<dbReference type="Pfam" id="PF02362">
    <property type="entry name" value="B3"/>
    <property type="match status" value="1"/>
</dbReference>
<evidence type="ECO:0000256" key="6">
    <source>
        <dbReference type="SAM" id="Phobius"/>
    </source>
</evidence>
<reference evidence="9" key="1">
    <citation type="journal article" date="2019" name="Gigascience">
        <title>De novo genome assembly of the endangered Acer yangbiense, a plant species with extremely small populations endemic to Yunnan Province, China.</title>
        <authorList>
            <person name="Yang J."/>
            <person name="Wariss H.M."/>
            <person name="Tao L."/>
            <person name="Zhang R."/>
            <person name="Yun Q."/>
            <person name="Hollingsworth P."/>
            <person name="Dao Z."/>
            <person name="Luo G."/>
            <person name="Guo H."/>
            <person name="Ma Y."/>
            <person name="Sun W."/>
        </authorList>
    </citation>
    <scope>NUCLEOTIDE SEQUENCE [LARGE SCALE GENOMIC DNA]</scope>
    <source>
        <strain evidence="9">cv. Malutang</strain>
    </source>
</reference>
<gene>
    <name evidence="8" type="ORF">EZV62_006404</name>
</gene>
<dbReference type="PROSITE" id="PS50863">
    <property type="entry name" value="B3"/>
    <property type="match status" value="1"/>
</dbReference>
<keyword evidence="6" id="KW-0472">Membrane</keyword>
<keyword evidence="6" id="KW-0812">Transmembrane</keyword>
<evidence type="ECO:0000313" key="9">
    <source>
        <dbReference type="Proteomes" id="UP000323000"/>
    </source>
</evidence>
<keyword evidence="5" id="KW-0539">Nucleus</keyword>
<dbReference type="CDD" id="cd10017">
    <property type="entry name" value="B3_DNA"/>
    <property type="match status" value="1"/>
</dbReference>
<evidence type="ECO:0000256" key="5">
    <source>
        <dbReference type="ARBA" id="ARBA00023242"/>
    </source>
</evidence>
<keyword evidence="6" id="KW-1133">Transmembrane helix</keyword>
<keyword evidence="4" id="KW-0804">Transcription</keyword>
<comment type="subcellular location">
    <subcellularLocation>
        <location evidence="1">Nucleus</location>
    </subcellularLocation>
</comment>
<evidence type="ECO:0000256" key="1">
    <source>
        <dbReference type="ARBA" id="ARBA00004123"/>
    </source>
</evidence>
<dbReference type="PANTHER" id="PTHR31061:SF25">
    <property type="entry name" value="HEPARAN-ALPHA-GLUCOSAMINIDE N-ACETYLTRANSFERASE-LIKE PROTEIN (DUF1624)"/>
    <property type="match status" value="1"/>
</dbReference>
<dbReference type="GO" id="GO:0003677">
    <property type="term" value="F:DNA binding"/>
    <property type="evidence" value="ECO:0007669"/>
    <property type="project" value="UniProtKB-KW"/>
</dbReference>
<comment type="caution">
    <text evidence="8">The sequence shown here is derived from an EMBL/GenBank/DDBJ whole genome shotgun (WGS) entry which is preliminary data.</text>
</comment>
<organism evidence="8 9">
    <name type="scientific">Acer yangbiense</name>
    <dbReference type="NCBI Taxonomy" id="1000413"/>
    <lineage>
        <taxon>Eukaryota</taxon>
        <taxon>Viridiplantae</taxon>
        <taxon>Streptophyta</taxon>
        <taxon>Embryophyta</taxon>
        <taxon>Tracheophyta</taxon>
        <taxon>Spermatophyta</taxon>
        <taxon>Magnoliopsida</taxon>
        <taxon>eudicotyledons</taxon>
        <taxon>Gunneridae</taxon>
        <taxon>Pentapetalae</taxon>
        <taxon>rosids</taxon>
        <taxon>malvids</taxon>
        <taxon>Sapindales</taxon>
        <taxon>Sapindaceae</taxon>
        <taxon>Hippocastanoideae</taxon>
        <taxon>Acereae</taxon>
        <taxon>Acer</taxon>
    </lineage>
</organism>
<evidence type="ECO:0000256" key="3">
    <source>
        <dbReference type="ARBA" id="ARBA00023125"/>
    </source>
</evidence>
<keyword evidence="2" id="KW-0805">Transcription regulation</keyword>
<dbReference type="Proteomes" id="UP000323000">
    <property type="component" value="Chromosome 3"/>
</dbReference>
<feature type="transmembrane region" description="Helical" evidence="6">
    <location>
        <begin position="147"/>
        <end position="167"/>
    </location>
</feature>
<dbReference type="OrthoDB" id="954231at2759"/>
<dbReference type="Gene3D" id="2.40.330.10">
    <property type="entry name" value="DNA-binding pseudobarrel domain"/>
    <property type="match status" value="1"/>
</dbReference>
<dbReference type="AlphaFoldDB" id="A0A5C7I8S9"/>
<name>A0A5C7I8S9_9ROSI</name>
<keyword evidence="9" id="KW-1185">Reference proteome</keyword>
<accession>A0A5C7I8S9</accession>